<dbReference type="AlphaFoldDB" id="A0A6J7Y2J9"/>
<sequence>MIVTSFPSTCPGKVEPAYTKTLATSIRAAAIIIPGRDLSQPANVTIPSKRSACITVSTESAITSRETSEKCIPS</sequence>
<dbReference type="EMBL" id="CAFBSF010000085">
    <property type="protein sequence ID" value="CAB5241156.1"/>
    <property type="molecule type" value="Genomic_DNA"/>
</dbReference>
<reference evidence="1" key="1">
    <citation type="submission" date="2020-05" db="EMBL/GenBank/DDBJ databases">
        <authorList>
            <person name="Chiriac C."/>
            <person name="Salcher M."/>
            <person name="Ghai R."/>
            <person name="Kavagutti S V."/>
        </authorList>
    </citation>
    <scope>NUCLEOTIDE SEQUENCE</scope>
</reference>
<evidence type="ECO:0000313" key="1">
    <source>
        <dbReference type="EMBL" id="CAB5241156.1"/>
    </source>
</evidence>
<name>A0A6J7Y2J9_9ZZZZ</name>
<accession>A0A6J7Y2J9</accession>
<protein>
    <submittedName>
        <fullName evidence="1">Unannotated protein</fullName>
    </submittedName>
</protein>
<organism evidence="1">
    <name type="scientific">freshwater metagenome</name>
    <dbReference type="NCBI Taxonomy" id="449393"/>
    <lineage>
        <taxon>unclassified sequences</taxon>
        <taxon>metagenomes</taxon>
        <taxon>ecological metagenomes</taxon>
    </lineage>
</organism>
<gene>
    <name evidence="1" type="ORF">UFOPK3520_00981</name>
</gene>
<proteinExistence type="predicted"/>